<name>A0A9P7GZI4_9HYPO</name>
<dbReference type="SUPFAM" id="SSF52151">
    <property type="entry name" value="FabD/lysophospholipase-like"/>
    <property type="match status" value="1"/>
</dbReference>
<feature type="short sequence motif" description="GXGXXG" evidence="4">
    <location>
        <begin position="699"/>
        <end position="704"/>
    </location>
</feature>
<keyword evidence="3 4" id="KW-0443">Lipid metabolism</keyword>
<protein>
    <recommendedName>
        <fullName evidence="6">PNPLA domain-containing protein</fullName>
    </recommendedName>
</protein>
<dbReference type="GO" id="GO:0019369">
    <property type="term" value="P:arachidonate metabolic process"/>
    <property type="evidence" value="ECO:0007669"/>
    <property type="project" value="TreeGrafter"/>
</dbReference>
<dbReference type="GO" id="GO:0046486">
    <property type="term" value="P:glycerolipid metabolic process"/>
    <property type="evidence" value="ECO:0007669"/>
    <property type="project" value="UniProtKB-ARBA"/>
</dbReference>
<feature type="active site" description="Proton acceptor" evidence="4">
    <location>
        <position position="921"/>
    </location>
</feature>
<dbReference type="GO" id="GO:0016020">
    <property type="term" value="C:membrane"/>
    <property type="evidence" value="ECO:0007669"/>
    <property type="project" value="TreeGrafter"/>
</dbReference>
<evidence type="ECO:0000256" key="4">
    <source>
        <dbReference type="PROSITE-ProRule" id="PRU01161"/>
    </source>
</evidence>
<proteinExistence type="predicted"/>
<feature type="domain" description="PNPLA" evidence="6">
    <location>
        <begin position="695"/>
        <end position="934"/>
    </location>
</feature>
<dbReference type="SUPFAM" id="SSF52540">
    <property type="entry name" value="P-loop containing nucleoside triphosphate hydrolases"/>
    <property type="match status" value="2"/>
</dbReference>
<keyword evidence="8" id="KW-1185">Reference proteome</keyword>
<evidence type="ECO:0000256" key="3">
    <source>
        <dbReference type="ARBA" id="ARBA00023098"/>
    </source>
</evidence>
<dbReference type="InterPro" id="IPR016035">
    <property type="entry name" value="Acyl_Trfase/lysoPLipase"/>
</dbReference>
<dbReference type="Proteomes" id="UP000782241">
    <property type="component" value="Unassembled WGS sequence"/>
</dbReference>
<dbReference type="InterPro" id="IPR027417">
    <property type="entry name" value="P-loop_NTPase"/>
</dbReference>
<keyword evidence="2 4" id="KW-0442">Lipid degradation</keyword>
<feature type="short sequence motif" description="DGA/G" evidence="4">
    <location>
        <begin position="921"/>
        <end position="923"/>
    </location>
</feature>
<evidence type="ECO:0000256" key="5">
    <source>
        <dbReference type="SAM" id="MobiDB-lite"/>
    </source>
</evidence>
<accession>A0A9P7GZI4</accession>
<feature type="active site" description="Nucleophile" evidence="4">
    <location>
        <position position="735"/>
    </location>
</feature>
<dbReference type="CDD" id="cd07199">
    <property type="entry name" value="Pat17_PNPLA8_PNPLA9_like"/>
    <property type="match status" value="1"/>
</dbReference>
<sequence>MSLLKNKLPGSRYPRDAANAIGADDPRTLFSAPAAVTRSDQRTKRVPSLQNFDKPQIHVWPRLQDLLQMSRKTKPGQYPKLISFIGETGSGKSTLIRTMIQMARPDHPDGVSVPVPGSPNDRWASTSSDIHAYSDPLTLSTKYPIVYADCEGFVGSDSPISQEIVTALSEPNWLFRFTFGEDCAEQRVLRHWQAKQDMLLRKVNQFLDGAESRIDVEWGKLDYPDPRSSFSMEDSNERRLYTVQHKTRKLIVEHLYPRVLYGFSDVVCFVTTNGRTSESFLGQLIDWAQESHDRILNQRTKPALIVILNIVVDMEGNSSADAKQDLLRRFQNTGRFRRFQALWREREHPIRNTSDLLRCYYSDFEVVLIPALSSRSSPADATSVGKSIRQLYETIRASVTKVRIAKADSGTESDLTTLNTHMNRSLSVLGQDLRAALDFHDIIMEDSSNPTRLSDHMASTLNQMCMLRGFDITDDVGGEERVVDEFTLYLGTCIVAQTCQIQDNETRKGKVEALFTEAHAGLQTFRWRYWRCEALDRRTGRRCRNYFRGHDKGHQFAKSDDELDELKGLNRRGHEPNHKCSWHPDRFVARLREEIARSQQDGQVMKRLTDLAKTIRLTELQSQRTCFSCLSNCPTNMLPCQRFQHGICQACLERFAGQKNGGSIFVVHNCPLGCALRTGTWSIRVKPKAAGPRVLALDGGGVRGIVELLVLRQIERHVGYGIAIHELFDLVVGTSTGGIVALGVFHKHWSTDDAIKKFQALAKRAFTPRLGLGNSFTRAIAQPFYEFQYTSEGIEQALQRCFGNSNLFGASVDSSSSNRLKTGGKDWVKVGVVSCLQGRTQPTLIANYSRNTVTNSGEGKDTDGDCWQRLTSSSFPLEDNLSREDEPSKDFKIWEAARATSAAPTFFQPYVHPETKRTYVDGALVYNNPVSLAYSEVNKIWPGSLPPDLVLSIGTGLVIDTKSGKVKTKHNSKLEPLKKLIPRGYLMRIEAGLGIVQSSTSCHRAWEAFRSTAVTDHRLRNSCHRLNVGLPQRVEMDEVDKMDTLIADCERYLYDRTDLFYYDDMYRTASEHIQRVARRLLGSLFYYDGPLGKTMKGGKRVGKNHGKAVYSRILHHGGSKGWNERELSALMVLRVEEGTFKRVIEVNLPDCQQDWEPISGFQN</sequence>
<dbReference type="GO" id="GO:0016042">
    <property type="term" value="P:lipid catabolic process"/>
    <property type="evidence" value="ECO:0007669"/>
    <property type="project" value="UniProtKB-UniRule"/>
</dbReference>
<dbReference type="GO" id="GO:0047499">
    <property type="term" value="F:calcium-independent phospholipase A2 activity"/>
    <property type="evidence" value="ECO:0007669"/>
    <property type="project" value="TreeGrafter"/>
</dbReference>
<reference evidence="7" key="1">
    <citation type="submission" date="2021-04" db="EMBL/GenBank/DDBJ databases">
        <title>Draft genome of Fusarium avenaceum strain F156N33, isolated from an atmospheric sample in Virginia.</title>
        <authorList>
            <person name="Yang S."/>
            <person name="Vinatzer B.A."/>
            <person name="Coleman J."/>
        </authorList>
    </citation>
    <scope>NUCLEOTIDE SEQUENCE</scope>
    <source>
        <strain evidence="7">F156N33</strain>
    </source>
</reference>
<dbReference type="PANTHER" id="PTHR24185">
    <property type="entry name" value="CALCIUM-INDEPENDENT PHOSPHOLIPASE A2-GAMMA"/>
    <property type="match status" value="1"/>
</dbReference>
<dbReference type="Gene3D" id="3.40.1090.10">
    <property type="entry name" value="Cytosolic phospholipase A2 catalytic domain"/>
    <property type="match status" value="1"/>
</dbReference>
<evidence type="ECO:0000259" key="6">
    <source>
        <dbReference type="PROSITE" id="PS51635"/>
    </source>
</evidence>
<evidence type="ECO:0000256" key="2">
    <source>
        <dbReference type="ARBA" id="ARBA00022963"/>
    </source>
</evidence>
<dbReference type="PANTHER" id="PTHR24185:SF1">
    <property type="entry name" value="CALCIUM-INDEPENDENT PHOSPHOLIPASE A2-GAMMA"/>
    <property type="match status" value="1"/>
</dbReference>
<feature type="short sequence motif" description="GXSXG" evidence="4">
    <location>
        <begin position="733"/>
        <end position="737"/>
    </location>
</feature>
<comment type="caution">
    <text evidence="7">The sequence shown here is derived from an EMBL/GenBank/DDBJ whole genome shotgun (WGS) entry which is preliminary data.</text>
</comment>
<evidence type="ECO:0000313" key="8">
    <source>
        <dbReference type="Proteomes" id="UP000782241"/>
    </source>
</evidence>
<evidence type="ECO:0000313" key="7">
    <source>
        <dbReference type="EMBL" id="KAG5659912.1"/>
    </source>
</evidence>
<feature type="region of interest" description="Disordered" evidence="5">
    <location>
        <begin position="1"/>
        <end position="20"/>
    </location>
</feature>
<organism evidence="7 8">
    <name type="scientific">Fusarium avenaceum</name>
    <dbReference type="NCBI Taxonomy" id="40199"/>
    <lineage>
        <taxon>Eukaryota</taxon>
        <taxon>Fungi</taxon>
        <taxon>Dikarya</taxon>
        <taxon>Ascomycota</taxon>
        <taxon>Pezizomycotina</taxon>
        <taxon>Sordariomycetes</taxon>
        <taxon>Hypocreomycetidae</taxon>
        <taxon>Hypocreales</taxon>
        <taxon>Nectriaceae</taxon>
        <taxon>Fusarium</taxon>
        <taxon>Fusarium tricinctum species complex</taxon>
    </lineage>
</organism>
<evidence type="ECO:0000256" key="1">
    <source>
        <dbReference type="ARBA" id="ARBA00022801"/>
    </source>
</evidence>
<dbReference type="Pfam" id="PF01734">
    <property type="entry name" value="Patatin"/>
    <property type="match status" value="1"/>
</dbReference>
<dbReference type="PROSITE" id="PS51635">
    <property type="entry name" value="PNPLA"/>
    <property type="match status" value="1"/>
</dbReference>
<dbReference type="AlphaFoldDB" id="A0A9P7GZI4"/>
<gene>
    <name evidence="7" type="ORF">KAF25_003434</name>
</gene>
<dbReference type="EMBL" id="JAGPUO010000010">
    <property type="protein sequence ID" value="KAG5659912.1"/>
    <property type="molecule type" value="Genomic_DNA"/>
</dbReference>
<keyword evidence="1 4" id="KW-0378">Hydrolase</keyword>
<dbReference type="InterPro" id="IPR002641">
    <property type="entry name" value="PNPLA_dom"/>
</dbReference>